<dbReference type="SMART" id="SM01387">
    <property type="entry name" value="Ribosomal_S15"/>
    <property type="match status" value="1"/>
</dbReference>
<keyword evidence="3" id="KW-0809">Transit peptide</keyword>
<dbReference type="InterPro" id="IPR000589">
    <property type="entry name" value="Ribosomal_uS15"/>
</dbReference>
<dbReference type="EMBL" id="JADYXP020000008">
    <property type="protein sequence ID" value="KAL0118009.1"/>
    <property type="molecule type" value="Genomic_DNA"/>
</dbReference>
<comment type="similarity">
    <text evidence="2 9">Belongs to the universal ribosomal protein uS15 family.</text>
</comment>
<dbReference type="SUPFAM" id="SSF47060">
    <property type="entry name" value="S15/NS1 RNA-binding domain"/>
    <property type="match status" value="1"/>
</dbReference>
<dbReference type="GO" id="GO:0032543">
    <property type="term" value="P:mitochondrial translation"/>
    <property type="evidence" value="ECO:0007669"/>
    <property type="project" value="TreeGrafter"/>
</dbReference>
<dbReference type="PANTHER" id="PTHR46685">
    <property type="entry name" value="28S RIBOSOMAL PROTEIN S15, MITOCHONDRIAL"/>
    <property type="match status" value="1"/>
</dbReference>
<evidence type="ECO:0000256" key="5">
    <source>
        <dbReference type="ARBA" id="ARBA00023128"/>
    </source>
</evidence>
<dbReference type="InterPro" id="IPR052137">
    <property type="entry name" value="uS15_ribosomal"/>
</dbReference>
<dbReference type="GO" id="GO:0005763">
    <property type="term" value="C:mitochondrial small ribosomal subunit"/>
    <property type="evidence" value="ECO:0007669"/>
    <property type="project" value="TreeGrafter"/>
</dbReference>
<name>A0AAW2FSB5_9HYME</name>
<comment type="caution">
    <text evidence="10">The sequence shown here is derived from an EMBL/GenBank/DDBJ whole genome shotgun (WGS) entry which is preliminary data.</text>
</comment>
<organism evidence="10 11">
    <name type="scientific">Cardiocondyla obscurior</name>
    <dbReference type="NCBI Taxonomy" id="286306"/>
    <lineage>
        <taxon>Eukaryota</taxon>
        <taxon>Metazoa</taxon>
        <taxon>Ecdysozoa</taxon>
        <taxon>Arthropoda</taxon>
        <taxon>Hexapoda</taxon>
        <taxon>Insecta</taxon>
        <taxon>Pterygota</taxon>
        <taxon>Neoptera</taxon>
        <taxon>Endopterygota</taxon>
        <taxon>Hymenoptera</taxon>
        <taxon>Apocrita</taxon>
        <taxon>Aculeata</taxon>
        <taxon>Formicoidea</taxon>
        <taxon>Formicidae</taxon>
        <taxon>Myrmicinae</taxon>
        <taxon>Cardiocondyla</taxon>
    </lineage>
</organism>
<sequence length="272" mass="32037">MNVMIDGYKQMARMASILLKNGGNPSRKYATSIADYKITWVEPKKVPYWSSERSGDQGIKIDVKSSNFGNSYNELSELKDANDTVKKMFTLQFLPRKETTIIRREKIMALVKRHKLDDKSSEAKIAKMTSDIYQLQKDVLKQPTNKVIRIKLLETIDKRKKILKLLREKDYRRFEWVLEKLNLVYKPTPELPLKINRETSLERLTEKHCNELVQEKLDAYKTELKQLQKDFYIEKMKKLMFIREEELACGLQPSVSEEDIAYAKQKANEYQT</sequence>
<evidence type="ECO:0000313" key="10">
    <source>
        <dbReference type="EMBL" id="KAL0118009.1"/>
    </source>
</evidence>
<keyword evidence="11" id="KW-1185">Reference proteome</keyword>
<dbReference type="Gene3D" id="1.10.287.10">
    <property type="entry name" value="S15/NS1, RNA-binding"/>
    <property type="match status" value="1"/>
</dbReference>
<evidence type="ECO:0000256" key="6">
    <source>
        <dbReference type="ARBA" id="ARBA00023274"/>
    </source>
</evidence>
<keyword evidence="5" id="KW-0496">Mitochondrion</keyword>
<evidence type="ECO:0000256" key="2">
    <source>
        <dbReference type="ARBA" id="ARBA00008434"/>
    </source>
</evidence>
<evidence type="ECO:0000256" key="1">
    <source>
        <dbReference type="ARBA" id="ARBA00004173"/>
    </source>
</evidence>
<reference evidence="10 11" key="1">
    <citation type="submission" date="2023-03" db="EMBL/GenBank/DDBJ databases">
        <title>High recombination rates correlate with genetic variation in Cardiocondyla obscurior ants.</title>
        <authorList>
            <person name="Errbii M."/>
        </authorList>
    </citation>
    <scope>NUCLEOTIDE SEQUENCE [LARGE SCALE GENOMIC DNA]</scope>
    <source>
        <strain evidence="10">Alpha-2009</strain>
        <tissue evidence="10">Whole body</tissue>
    </source>
</reference>
<dbReference type="Proteomes" id="UP001430953">
    <property type="component" value="Unassembled WGS sequence"/>
</dbReference>
<comment type="subcellular location">
    <subcellularLocation>
        <location evidence="1">Mitochondrion</location>
    </subcellularLocation>
</comment>
<dbReference type="Pfam" id="PF00312">
    <property type="entry name" value="Ribosomal_S15"/>
    <property type="match status" value="1"/>
</dbReference>
<evidence type="ECO:0000256" key="9">
    <source>
        <dbReference type="RuleBase" id="RU003919"/>
    </source>
</evidence>
<accession>A0AAW2FSB5</accession>
<keyword evidence="4 9" id="KW-0689">Ribosomal protein</keyword>
<evidence type="ECO:0000256" key="7">
    <source>
        <dbReference type="ARBA" id="ARBA00035249"/>
    </source>
</evidence>
<keyword evidence="6 9" id="KW-0687">Ribonucleoprotein</keyword>
<evidence type="ECO:0000256" key="8">
    <source>
        <dbReference type="ARBA" id="ARBA00035528"/>
    </source>
</evidence>
<proteinExistence type="inferred from homology"/>
<dbReference type="GO" id="GO:0003723">
    <property type="term" value="F:RNA binding"/>
    <property type="evidence" value="ECO:0007669"/>
    <property type="project" value="TreeGrafter"/>
</dbReference>
<dbReference type="AlphaFoldDB" id="A0AAW2FSB5"/>
<gene>
    <name evidence="10" type="ORF">PUN28_008999</name>
</gene>
<protein>
    <recommendedName>
        <fullName evidence="7">Small ribosomal subunit protein uS15m</fullName>
    </recommendedName>
    <alternativeName>
        <fullName evidence="8">28S ribosomal protein S15, mitochondrial</fullName>
    </alternativeName>
</protein>
<dbReference type="GO" id="GO:0003735">
    <property type="term" value="F:structural constituent of ribosome"/>
    <property type="evidence" value="ECO:0007669"/>
    <property type="project" value="InterPro"/>
</dbReference>
<evidence type="ECO:0000256" key="4">
    <source>
        <dbReference type="ARBA" id="ARBA00022980"/>
    </source>
</evidence>
<dbReference type="InterPro" id="IPR009068">
    <property type="entry name" value="uS15_NS1_RNA-bd_sf"/>
</dbReference>
<evidence type="ECO:0000313" key="11">
    <source>
        <dbReference type="Proteomes" id="UP001430953"/>
    </source>
</evidence>
<dbReference type="PANTHER" id="PTHR46685:SF1">
    <property type="entry name" value="SMALL RIBOSOMAL SUBUNIT PROTEIN US15M"/>
    <property type="match status" value="1"/>
</dbReference>
<evidence type="ECO:0000256" key="3">
    <source>
        <dbReference type="ARBA" id="ARBA00022946"/>
    </source>
</evidence>